<keyword evidence="1" id="KW-0812">Transmembrane</keyword>
<gene>
    <name evidence="2" type="ORF">BOTBODRAFT_182225</name>
</gene>
<organism evidence="2 3">
    <name type="scientific">Botryobasidium botryosum (strain FD-172 SS1)</name>
    <dbReference type="NCBI Taxonomy" id="930990"/>
    <lineage>
        <taxon>Eukaryota</taxon>
        <taxon>Fungi</taxon>
        <taxon>Dikarya</taxon>
        <taxon>Basidiomycota</taxon>
        <taxon>Agaricomycotina</taxon>
        <taxon>Agaricomycetes</taxon>
        <taxon>Cantharellales</taxon>
        <taxon>Botryobasidiaceae</taxon>
        <taxon>Botryobasidium</taxon>
    </lineage>
</organism>
<evidence type="ECO:0000313" key="3">
    <source>
        <dbReference type="Proteomes" id="UP000027195"/>
    </source>
</evidence>
<evidence type="ECO:0008006" key="4">
    <source>
        <dbReference type="Google" id="ProtNLM"/>
    </source>
</evidence>
<dbReference type="HOGENOM" id="CLU_555467_0_0_1"/>
<dbReference type="InParanoid" id="A0A067LS10"/>
<dbReference type="AlphaFoldDB" id="A0A067LS10"/>
<proteinExistence type="predicted"/>
<accession>A0A067LS10</accession>
<evidence type="ECO:0000256" key="1">
    <source>
        <dbReference type="SAM" id="Phobius"/>
    </source>
</evidence>
<name>A0A067LS10_BOTB1</name>
<protein>
    <recommendedName>
        <fullName evidence="4">SAM domain-containing protein</fullName>
    </recommendedName>
</protein>
<keyword evidence="1" id="KW-0472">Membrane</keyword>
<reference evidence="3" key="1">
    <citation type="journal article" date="2014" name="Proc. Natl. Acad. Sci. U.S.A.">
        <title>Extensive sampling of basidiomycete genomes demonstrates inadequacy of the white-rot/brown-rot paradigm for wood decay fungi.</title>
        <authorList>
            <person name="Riley R."/>
            <person name="Salamov A.A."/>
            <person name="Brown D.W."/>
            <person name="Nagy L.G."/>
            <person name="Floudas D."/>
            <person name="Held B.W."/>
            <person name="Levasseur A."/>
            <person name="Lombard V."/>
            <person name="Morin E."/>
            <person name="Otillar R."/>
            <person name="Lindquist E.A."/>
            <person name="Sun H."/>
            <person name="LaButti K.M."/>
            <person name="Schmutz J."/>
            <person name="Jabbour D."/>
            <person name="Luo H."/>
            <person name="Baker S.E."/>
            <person name="Pisabarro A.G."/>
            <person name="Walton J.D."/>
            <person name="Blanchette R.A."/>
            <person name="Henrissat B."/>
            <person name="Martin F."/>
            <person name="Cullen D."/>
            <person name="Hibbett D.S."/>
            <person name="Grigoriev I.V."/>
        </authorList>
    </citation>
    <scope>NUCLEOTIDE SEQUENCE [LARGE SCALE GENOMIC DNA]</scope>
    <source>
        <strain evidence="3">FD-172 SS1</strain>
    </source>
</reference>
<keyword evidence="3" id="KW-1185">Reference proteome</keyword>
<evidence type="ECO:0000313" key="2">
    <source>
        <dbReference type="EMBL" id="KDQ05784.1"/>
    </source>
</evidence>
<sequence length="491" mass="53071">MLEFSLVTPFMGKSSTFLCPKASFPASSSPPFLLRPLLLLHPPCYETRPHGNYRNTRPHWAWDDTRAQEPFREIQYARMIDQLVDTVRLLINMPDLVFATVFVLFMGLLIRHFNKNRRLILTDLPVGAATILELPHSFFTLSRLSCESKERPAATQASTAIVTDLDTGVVFNAVAGHPNDSEPLGMPPPTVAVTNFDVDATADPVVNPVPFFPSVNTDTIMEPTSVPILASKVEEEAEEGAVLVADTTPVTEAGANVLAHDLAVFDSLIMPSPKSVDLPSTIEAQQDVREDADAVKLSAAAVAETATPTNSSVVVLEGGPTTFTAIVEAPVKSHEPSLTTFPTTSPVAKPAVDANASATITTHQINAPVDQAVTSLIAAIAGHTPTAGAAPVLAPQMPGIKCKIDAGAYPVLDEMDWTQLIRLKDEGLKAADIHDLRIRRHMLRVLWSVCRALFQRHPVGRKLPPPPEVRPFVELIEDAHAWMHTCGMSGA</sequence>
<dbReference type="Proteomes" id="UP000027195">
    <property type="component" value="Unassembled WGS sequence"/>
</dbReference>
<keyword evidence="1" id="KW-1133">Transmembrane helix</keyword>
<feature type="transmembrane region" description="Helical" evidence="1">
    <location>
        <begin position="89"/>
        <end position="110"/>
    </location>
</feature>
<dbReference type="EMBL" id="KL198187">
    <property type="protein sequence ID" value="KDQ05784.1"/>
    <property type="molecule type" value="Genomic_DNA"/>
</dbReference>